<sequence>MLERGVRDRRATPVEACLRPGRAIRSKICAQQVHGVQHDMYTAGRQTGGCTAEENLFIFEKRVFDENLQKTCIDRSEPSVMILLLAQRWIRIVLPGHNGSAWHRPVHDGKGSSTIEWLMNDKFGPRPESQFLHWDTASRGLTTLRDSDTHFRTYPSGHGKTSINITHDLLGITDCACKNHLVMVSVQYSPFSSNILIETMTIGKSRVSRDSIDKHKSCRSNSDIAYDTRTIGESLITKHRFLHASGPHPIPPSDDPNGVVKWVKQSLRGVQHGQICLCGSPAVLTVSVVKKRCISRSAKQKMQSAVASIHQFQAISCCKQKSIPAVDTTDGSAGVTGPAGAQRTISWKQMRAVSWKQMRAVSCKQMSTRSDAKEESESDVEQLIQMSSTKEKINQTFHEEKMKQLVRKDVNNSGVESAVEEVNEPDAVVQLLTYHMLINRGESAVGTTNSCEDDCTNLGRRKIGLDKCRRDLNLLSNGHSWREAIYTARYDEEKC</sequence>
<accession>A0A2Z7BWL0</accession>
<name>A0A2Z7BWL0_9LAMI</name>
<keyword evidence="2" id="KW-1185">Reference proteome</keyword>
<evidence type="ECO:0000313" key="2">
    <source>
        <dbReference type="Proteomes" id="UP000250235"/>
    </source>
</evidence>
<dbReference type="EMBL" id="KV001351">
    <property type="protein sequence ID" value="KZV39032.1"/>
    <property type="molecule type" value="Genomic_DNA"/>
</dbReference>
<protein>
    <submittedName>
        <fullName evidence="1">Uncharacterized protein</fullName>
    </submittedName>
</protein>
<proteinExistence type="predicted"/>
<reference evidence="1 2" key="1">
    <citation type="journal article" date="2015" name="Proc. Natl. Acad. Sci. U.S.A.">
        <title>The resurrection genome of Boea hygrometrica: A blueprint for survival of dehydration.</title>
        <authorList>
            <person name="Xiao L."/>
            <person name="Yang G."/>
            <person name="Zhang L."/>
            <person name="Yang X."/>
            <person name="Zhao S."/>
            <person name="Ji Z."/>
            <person name="Zhou Q."/>
            <person name="Hu M."/>
            <person name="Wang Y."/>
            <person name="Chen M."/>
            <person name="Xu Y."/>
            <person name="Jin H."/>
            <person name="Xiao X."/>
            <person name="Hu G."/>
            <person name="Bao F."/>
            <person name="Hu Y."/>
            <person name="Wan P."/>
            <person name="Li L."/>
            <person name="Deng X."/>
            <person name="Kuang T."/>
            <person name="Xiang C."/>
            <person name="Zhu J.K."/>
            <person name="Oliver M.J."/>
            <person name="He Y."/>
        </authorList>
    </citation>
    <scope>NUCLEOTIDE SEQUENCE [LARGE SCALE GENOMIC DNA]</scope>
    <source>
        <strain evidence="2">cv. XS01</strain>
    </source>
</reference>
<evidence type="ECO:0000313" key="1">
    <source>
        <dbReference type="EMBL" id="KZV39032.1"/>
    </source>
</evidence>
<dbReference type="AlphaFoldDB" id="A0A2Z7BWL0"/>
<dbReference type="Proteomes" id="UP000250235">
    <property type="component" value="Unassembled WGS sequence"/>
</dbReference>
<gene>
    <name evidence="1" type="ORF">F511_07979</name>
</gene>
<organism evidence="1 2">
    <name type="scientific">Dorcoceras hygrometricum</name>
    <dbReference type="NCBI Taxonomy" id="472368"/>
    <lineage>
        <taxon>Eukaryota</taxon>
        <taxon>Viridiplantae</taxon>
        <taxon>Streptophyta</taxon>
        <taxon>Embryophyta</taxon>
        <taxon>Tracheophyta</taxon>
        <taxon>Spermatophyta</taxon>
        <taxon>Magnoliopsida</taxon>
        <taxon>eudicotyledons</taxon>
        <taxon>Gunneridae</taxon>
        <taxon>Pentapetalae</taxon>
        <taxon>asterids</taxon>
        <taxon>lamiids</taxon>
        <taxon>Lamiales</taxon>
        <taxon>Gesneriaceae</taxon>
        <taxon>Didymocarpoideae</taxon>
        <taxon>Trichosporeae</taxon>
        <taxon>Loxocarpinae</taxon>
        <taxon>Dorcoceras</taxon>
    </lineage>
</organism>